<organism evidence="2 3">
    <name type="scientific">Acaulospora morrowiae</name>
    <dbReference type="NCBI Taxonomy" id="94023"/>
    <lineage>
        <taxon>Eukaryota</taxon>
        <taxon>Fungi</taxon>
        <taxon>Fungi incertae sedis</taxon>
        <taxon>Mucoromycota</taxon>
        <taxon>Glomeromycotina</taxon>
        <taxon>Glomeromycetes</taxon>
        <taxon>Diversisporales</taxon>
        <taxon>Acaulosporaceae</taxon>
        <taxon>Acaulospora</taxon>
    </lineage>
</organism>
<keyword evidence="3" id="KW-1185">Reference proteome</keyword>
<gene>
    <name evidence="2" type="ORF">AMORRO_LOCUS2064</name>
</gene>
<accession>A0A9N8W5G2</accession>
<name>A0A9N8W5G2_9GLOM</name>
<comment type="caution">
    <text evidence="2">The sequence shown here is derived from an EMBL/GenBank/DDBJ whole genome shotgun (WGS) entry which is preliminary data.</text>
</comment>
<protein>
    <submittedName>
        <fullName evidence="2">3752_t:CDS:1</fullName>
    </submittedName>
</protein>
<evidence type="ECO:0000313" key="3">
    <source>
        <dbReference type="Proteomes" id="UP000789342"/>
    </source>
</evidence>
<feature type="compositionally biased region" description="Polar residues" evidence="1">
    <location>
        <begin position="254"/>
        <end position="270"/>
    </location>
</feature>
<evidence type="ECO:0000313" key="2">
    <source>
        <dbReference type="EMBL" id="CAG8475713.1"/>
    </source>
</evidence>
<feature type="region of interest" description="Disordered" evidence="1">
    <location>
        <begin position="235"/>
        <end position="357"/>
    </location>
</feature>
<dbReference type="EMBL" id="CAJVPV010000835">
    <property type="protein sequence ID" value="CAG8475713.1"/>
    <property type="molecule type" value="Genomic_DNA"/>
</dbReference>
<proteinExistence type="predicted"/>
<feature type="compositionally biased region" description="Basic and acidic residues" evidence="1">
    <location>
        <begin position="272"/>
        <end position="284"/>
    </location>
</feature>
<dbReference type="Proteomes" id="UP000789342">
    <property type="component" value="Unassembled WGS sequence"/>
</dbReference>
<dbReference type="AlphaFoldDB" id="A0A9N8W5G2"/>
<reference evidence="2" key="1">
    <citation type="submission" date="2021-06" db="EMBL/GenBank/DDBJ databases">
        <authorList>
            <person name="Kallberg Y."/>
            <person name="Tangrot J."/>
            <person name="Rosling A."/>
        </authorList>
    </citation>
    <scope>NUCLEOTIDE SEQUENCE</scope>
    <source>
        <strain evidence="2">CL551</strain>
    </source>
</reference>
<evidence type="ECO:0000256" key="1">
    <source>
        <dbReference type="SAM" id="MobiDB-lite"/>
    </source>
</evidence>
<feature type="compositionally biased region" description="Polar residues" evidence="1">
    <location>
        <begin position="285"/>
        <end position="299"/>
    </location>
</feature>
<feature type="compositionally biased region" description="Low complexity" evidence="1">
    <location>
        <begin position="300"/>
        <end position="327"/>
    </location>
</feature>
<sequence>MATYTNPDGNFPVRTSSNISRASASTRTTVLQYTFAVGVILKEYERHSEEFNIHDCWEWIDYKVIIYELPSKLHETCIWVISKLLNQCWSPVDFTDASIKDLSTELVPTILGKKGMHVFDLQNHECNHQTGVMERSTSFMDAKFNPHQAWHFCVRDRPRRTADIQPRTYFEFGIQDKYGNPTNIIPGQCVINISLDCLYHDAFPRITIHRQLLPDPIALDFLLIRNEFLEISPLNKSQPDKEEAITPDPITGIEHSSTQVQKTESSTTSFKEIMERIREKKLRDQNSSLDSTLSEPSYENQNLESSIISQSISNSSELSSDNNSSCDSESKSPTNVSPNQRHEMLCSTKIPYNQKVE</sequence>